<dbReference type="Proteomes" id="UP000886653">
    <property type="component" value="Unassembled WGS sequence"/>
</dbReference>
<protein>
    <submittedName>
        <fullName evidence="2">Uncharacterized protein</fullName>
    </submittedName>
</protein>
<evidence type="ECO:0000256" key="1">
    <source>
        <dbReference type="SAM" id="SignalP"/>
    </source>
</evidence>
<comment type="caution">
    <text evidence="2">The sequence shown here is derived from an EMBL/GenBank/DDBJ whole genome shotgun (WGS) entry which is preliminary data.</text>
</comment>
<accession>A0A9P6NUL3</accession>
<dbReference type="AlphaFoldDB" id="A0A9P6NUL3"/>
<evidence type="ECO:0000313" key="2">
    <source>
        <dbReference type="EMBL" id="KAG0149780.1"/>
    </source>
</evidence>
<evidence type="ECO:0000313" key="3">
    <source>
        <dbReference type="Proteomes" id="UP000886653"/>
    </source>
</evidence>
<sequence>MMILIERLVRPLSILLLVHKTLIMCQATIADLSVNIAKGFVPNGSHLSGNDRSSLGRLGSVSFSTSEASTKGLSHSFVARPRGMIQRKKMGAVFAVENGSEFPFGSWSKTELVDDPEKAQEEIKAVAKLAIKPYIQHKDSHKFNEFTKSDALDMIISYVKKFELKNPKVIREGLEALREFLRAEPATENDVQKTVDIIFSSNFLSGTSKRVYLDIIQEEARMFFSKFSRGQFQHEHKIDNPAQPMSFWKGFVTQQSTEEELAEGMLEVLESRLKQYSTQSHFDRTWKSWIRIFFPVVLNAQSTKLDMFDMLYIFAHQKSEQVIEGVPLLILTEDKILAHEACRSLAAKSEVLGKRYGIWLERDARRKLSEIPPSMVENPELFQAYNDLITDKLHSNTNILLAKLERSVRNAIHDLNTWTDSFESTVQVLFVYGKVLMRKDPDHLENPQYHTVLKILEALSSPKGTLEKRVLAFEAFKQLRSMSGGKSDEDNFSLSFSWLSHDLNIYEMNTNLIFARASRSVKYQVEEDGDDAYFLNKIRDYETPDMLEIINKLVNPEIEMTRDQQYIILDQIKSLASTTKPNILENVNEPCIFTHSNWRHTFLLNLIAAKSLKDKSDFWILNHILGDLEDLSHSTSTVVYKLAKISIKAIRTHTKGILPNLNEFQYLERVD</sequence>
<dbReference type="EMBL" id="MU167224">
    <property type="protein sequence ID" value="KAG0149780.1"/>
    <property type="molecule type" value="Genomic_DNA"/>
</dbReference>
<organism evidence="2 3">
    <name type="scientific">Cronartium quercuum f. sp. fusiforme G11</name>
    <dbReference type="NCBI Taxonomy" id="708437"/>
    <lineage>
        <taxon>Eukaryota</taxon>
        <taxon>Fungi</taxon>
        <taxon>Dikarya</taxon>
        <taxon>Basidiomycota</taxon>
        <taxon>Pucciniomycotina</taxon>
        <taxon>Pucciniomycetes</taxon>
        <taxon>Pucciniales</taxon>
        <taxon>Coleosporiaceae</taxon>
        <taxon>Cronartium</taxon>
    </lineage>
</organism>
<proteinExistence type="predicted"/>
<keyword evidence="1" id="KW-0732">Signal</keyword>
<keyword evidence="3" id="KW-1185">Reference proteome</keyword>
<feature type="chain" id="PRO_5040189334" evidence="1">
    <location>
        <begin position="28"/>
        <end position="671"/>
    </location>
</feature>
<feature type="signal peptide" evidence="1">
    <location>
        <begin position="1"/>
        <end position="27"/>
    </location>
</feature>
<name>A0A9P6NUL3_9BASI</name>
<reference evidence="2" key="1">
    <citation type="submission" date="2013-11" db="EMBL/GenBank/DDBJ databases">
        <title>Genome sequence of the fusiform rust pathogen reveals effectors for host alternation and coevolution with pine.</title>
        <authorList>
            <consortium name="DOE Joint Genome Institute"/>
            <person name="Smith K."/>
            <person name="Pendleton A."/>
            <person name="Kubisiak T."/>
            <person name="Anderson C."/>
            <person name="Salamov A."/>
            <person name="Aerts A."/>
            <person name="Riley R."/>
            <person name="Clum A."/>
            <person name="Lindquist E."/>
            <person name="Ence D."/>
            <person name="Campbell M."/>
            <person name="Kronenberg Z."/>
            <person name="Feau N."/>
            <person name="Dhillon B."/>
            <person name="Hamelin R."/>
            <person name="Burleigh J."/>
            <person name="Smith J."/>
            <person name="Yandell M."/>
            <person name="Nelson C."/>
            <person name="Grigoriev I."/>
            <person name="Davis J."/>
        </authorList>
    </citation>
    <scope>NUCLEOTIDE SEQUENCE</scope>
    <source>
        <strain evidence="2">G11</strain>
    </source>
</reference>
<gene>
    <name evidence="2" type="ORF">CROQUDRAFT_273585</name>
</gene>